<evidence type="ECO:0000256" key="5">
    <source>
        <dbReference type="ARBA" id="ARBA00022989"/>
    </source>
</evidence>
<reference evidence="10" key="1">
    <citation type="submission" date="2019-11" db="EMBL/GenBank/DDBJ databases">
        <authorList>
            <person name="Feng L."/>
        </authorList>
    </citation>
    <scope>NUCLEOTIDE SEQUENCE</scope>
    <source>
        <strain evidence="10">LrhamnosusLFYP97</strain>
    </source>
</reference>
<feature type="transmembrane region" description="Helical" evidence="7">
    <location>
        <begin position="138"/>
        <end position="156"/>
    </location>
</feature>
<dbReference type="InterPro" id="IPR011527">
    <property type="entry name" value="ABC1_TM_dom"/>
</dbReference>
<dbReference type="Gene3D" id="3.40.50.300">
    <property type="entry name" value="P-loop containing nucleotide triphosphate hydrolases"/>
    <property type="match status" value="1"/>
</dbReference>
<dbReference type="PANTHER" id="PTHR43394">
    <property type="entry name" value="ATP-DEPENDENT PERMEASE MDL1, MITOCHONDRIAL"/>
    <property type="match status" value="1"/>
</dbReference>
<evidence type="ECO:0000259" key="8">
    <source>
        <dbReference type="PROSITE" id="PS50893"/>
    </source>
</evidence>
<feature type="transmembrane region" description="Helical" evidence="7">
    <location>
        <begin position="21"/>
        <end position="44"/>
    </location>
</feature>
<dbReference type="SUPFAM" id="SSF52540">
    <property type="entry name" value="P-loop containing nucleoside triphosphate hydrolases"/>
    <property type="match status" value="1"/>
</dbReference>
<dbReference type="EC" id="3.6.3.-" evidence="10"/>
<dbReference type="SMART" id="SM00382">
    <property type="entry name" value="AAA"/>
    <property type="match status" value="1"/>
</dbReference>
<evidence type="ECO:0000256" key="3">
    <source>
        <dbReference type="ARBA" id="ARBA00022741"/>
    </source>
</evidence>
<dbReference type="Pfam" id="PF00005">
    <property type="entry name" value="ABC_tran"/>
    <property type="match status" value="1"/>
</dbReference>
<dbReference type="PROSITE" id="PS00211">
    <property type="entry name" value="ABC_TRANSPORTER_1"/>
    <property type="match status" value="1"/>
</dbReference>
<accession>A0A6N2Z8T8</accession>
<dbReference type="Pfam" id="PF00664">
    <property type="entry name" value="ABC_membrane"/>
    <property type="match status" value="1"/>
</dbReference>
<feature type="domain" description="ABC transporter" evidence="8">
    <location>
        <begin position="334"/>
        <end position="542"/>
    </location>
</feature>
<evidence type="ECO:0000259" key="9">
    <source>
        <dbReference type="PROSITE" id="PS50929"/>
    </source>
</evidence>
<dbReference type="InterPro" id="IPR003593">
    <property type="entry name" value="AAA+_ATPase"/>
</dbReference>
<dbReference type="GO" id="GO:0015421">
    <property type="term" value="F:ABC-type oligopeptide transporter activity"/>
    <property type="evidence" value="ECO:0007669"/>
    <property type="project" value="TreeGrafter"/>
</dbReference>
<dbReference type="AlphaFoldDB" id="A0A6N2Z8T8"/>
<evidence type="ECO:0000256" key="7">
    <source>
        <dbReference type="SAM" id="Phobius"/>
    </source>
</evidence>
<dbReference type="InterPro" id="IPR003439">
    <property type="entry name" value="ABC_transporter-like_ATP-bd"/>
</dbReference>
<dbReference type="PROSITE" id="PS50929">
    <property type="entry name" value="ABC_TM1F"/>
    <property type="match status" value="1"/>
</dbReference>
<dbReference type="Gene3D" id="1.20.1560.10">
    <property type="entry name" value="ABC transporter type 1, transmembrane domain"/>
    <property type="match status" value="1"/>
</dbReference>
<dbReference type="InterPro" id="IPR039421">
    <property type="entry name" value="Type_1_exporter"/>
</dbReference>
<dbReference type="PROSITE" id="PS50893">
    <property type="entry name" value="ABC_TRANSPORTER_2"/>
    <property type="match status" value="1"/>
</dbReference>
<feature type="transmembrane region" description="Helical" evidence="7">
    <location>
        <begin position="248"/>
        <end position="270"/>
    </location>
</feature>
<keyword evidence="4 10" id="KW-0067">ATP-binding</keyword>
<dbReference type="GO" id="GO:0005524">
    <property type="term" value="F:ATP binding"/>
    <property type="evidence" value="ECO:0007669"/>
    <property type="project" value="UniProtKB-KW"/>
</dbReference>
<evidence type="ECO:0000256" key="4">
    <source>
        <dbReference type="ARBA" id="ARBA00022840"/>
    </source>
</evidence>
<feature type="transmembrane region" description="Helical" evidence="7">
    <location>
        <begin position="276"/>
        <end position="300"/>
    </location>
</feature>
<keyword evidence="10" id="KW-0378">Hydrolase</keyword>
<evidence type="ECO:0000256" key="2">
    <source>
        <dbReference type="ARBA" id="ARBA00022692"/>
    </source>
</evidence>
<sequence length="542" mass="60075">MGAFKGDAAVTFRQYLFRLKWRFGVFILMYGLEISALTAVSIFTGNMITALTQFKVNAFVTAAIVMVVATIFQLVMQTLTNIYQVSLQRRLNNDIRTEITKSIAAMPFEQYHARSDAVYTSWMTNDVNTINTQGLRNVGYLIQASWQVVLSILVLLTYQASLFATTLVCAVLLITVPMIYRKKLSAAAAKWSQENEKLTNRITDILEGFNTLFMANRRHVMVDRVFHASNAAGHAQVGYIQFNMATQFLINLVNLGSQLFLLIQAGLLAYNRVIPVGAVVTIHSVAGTTFSGLTLMSFALTTVKSVAPIFDKFAKAIPAPQKPKVPVNGLEEGIHLQDVTFTYPHRKEPVLNDVTMTLKAGKKIAIVGPSGHGKTTLLRLISDVLADYQGQITWDAQNYQMLDPRSLRDQITYIDQAPYIFNDTIRFNLTLGQQVADDVVQHAIEAAWLTTFMAQQEQGLDTVLEHNGADLSGGQKQRIALARGLIRQSHVIISDEGTAALDPKSGLAIEKLLVALPKTTLIMVTHNLRPEIKDQLDQIVTV</sequence>
<dbReference type="SUPFAM" id="SSF90123">
    <property type="entry name" value="ABC transporter transmembrane region"/>
    <property type="match status" value="1"/>
</dbReference>
<dbReference type="InterPro" id="IPR027417">
    <property type="entry name" value="P-loop_NTPase"/>
</dbReference>
<evidence type="ECO:0000313" key="10">
    <source>
        <dbReference type="EMBL" id="VYT74408.1"/>
    </source>
</evidence>
<proteinExistence type="predicted"/>
<feature type="domain" description="ABC transmembrane type-1" evidence="9">
    <location>
        <begin position="27"/>
        <end position="305"/>
    </location>
</feature>
<name>A0A6N2Z8T8_LACRH</name>
<dbReference type="InterPro" id="IPR017871">
    <property type="entry name" value="ABC_transporter-like_CS"/>
</dbReference>
<keyword evidence="6 7" id="KW-0472">Membrane</keyword>
<feature type="transmembrane region" description="Helical" evidence="7">
    <location>
        <begin position="56"/>
        <end position="76"/>
    </location>
</feature>
<dbReference type="GO" id="GO:0016887">
    <property type="term" value="F:ATP hydrolysis activity"/>
    <property type="evidence" value="ECO:0007669"/>
    <property type="project" value="InterPro"/>
</dbReference>
<keyword evidence="2 7" id="KW-0812">Transmembrane</keyword>
<dbReference type="InterPro" id="IPR036640">
    <property type="entry name" value="ABC1_TM_sf"/>
</dbReference>
<protein>
    <submittedName>
        <fullName evidence="10">Lipid A export ATP-binding/permease protein MsbA</fullName>
        <ecNumber evidence="10">3.6.3.-</ecNumber>
    </submittedName>
</protein>
<keyword evidence="3" id="KW-0547">Nucleotide-binding</keyword>
<dbReference type="PANTHER" id="PTHR43394:SF1">
    <property type="entry name" value="ATP-BINDING CASSETTE SUB-FAMILY B MEMBER 10, MITOCHONDRIAL"/>
    <property type="match status" value="1"/>
</dbReference>
<organism evidence="10">
    <name type="scientific">Lacticaseibacillus rhamnosus</name>
    <name type="common">Lactobacillus rhamnosus</name>
    <dbReference type="NCBI Taxonomy" id="47715"/>
    <lineage>
        <taxon>Bacteria</taxon>
        <taxon>Bacillati</taxon>
        <taxon>Bacillota</taxon>
        <taxon>Bacilli</taxon>
        <taxon>Lactobacillales</taxon>
        <taxon>Lactobacillaceae</taxon>
        <taxon>Lacticaseibacillus</taxon>
    </lineage>
</organism>
<dbReference type="CDD" id="cd03228">
    <property type="entry name" value="ABCC_MRP_Like"/>
    <property type="match status" value="1"/>
</dbReference>
<dbReference type="EMBL" id="CACRTK010000030">
    <property type="protein sequence ID" value="VYT74408.1"/>
    <property type="molecule type" value="Genomic_DNA"/>
</dbReference>
<keyword evidence="5 7" id="KW-1133">Transmembrane helix</keyword>
<evidence type="ECO:0000256" key="6">
    <source>
        <dbReference type="ARBA" id="ARBA00023136"/>
    </source>
</evidence>
<comment type="subcellular location">
    <subcellularLocation>
        <location evidence="1">Cell membrane</location>
        <topology evidence="1">Multi-pass membrane protein</topology>
    </subcellularLocation>
</comment>
<dbReference type="GO" id="GO:0005886">
    <property type="term" value="C:plasma membrane"/>
    <property type="evidence" value="ECO:0007669"/>
    <property type="project" value="UniProtKB-SubCell"/>
</dbReference>
<evidence type="ECO:0000256" key="1">
    <source>
        <dbReference type="ARBA" id="ARBA00004651"/>
    </source>
</evidence>
<feature type="transmembrane region" description="Helical" evidence="7">
    <location>
        <begin position="162"/>
        <end position="180"/>
    </location>
</feature>
<gene>
    <name evidence="10" type="primary">msbA_4</name>
    <name evidence="10" type="ORF">LRLFYP97_01739</name>
</gene>